<dbReference type="AlphaFoldDB" id="A0A2D2BWE8"/>
<accession>A0A2D2BWE8</accession>
<name>A0A2D2BWE8_9RHOB</name>
<evidence type="ECO:0000313" key="2">
    <source>
        <dbReference type="Proteomes" id="UP000229314"/>
    </source>
</evidence>
<organism evidence="1 2">
    <name type="scientific">Paracoccus yeei</name>
    <dbReference type="NCBI Taxonomy" id="147645"/>
    <lineage>
        <taxon>Bacteria</taxon>
        <taxon>Pseudomonadati</taxon>
        <taxon>Pseudomonadota</taxon>
        <taxon>Alphaproteobacteria</taxon>
        <taxon>Rhodobacterales</taxon>
        <taxon>Paracoccaceae</taxon>
        <taxon>Paracoccus</taxon>
    </lineage>
</organism>
<dbReference type="EMBL" id="CP024422">
    <property type="protein sequence ID" value="ATQ54593.1"/>
    <property type="molecule type" value="Genomic_DNA"/>
</dbReference>
<gene>
    <name evidence="1" type="ORF">PYTT13_01410</name>
</gene>
<sequence>MDEEEKTYRAKSEIDGFQSKTLQEAMTSGTILDLQLIGHDAQEHGQDEADLIRETSRQIKLDVRRQVDEQGARRLLRLGLDKVRGWEDVEDDTKELLVRLQSNEGQVKTVQVQVEDGDLDQVTQEALENSFVLNEKVSAFEVPLTQRYVDIRDDMVAKLIAKAIELEGV</sequence>
<evidence type="ECO:0000313" key="1">
    <source>
        <dbReference type="EMBL" id="ATQ54593.1"/>
    </source>
</evidence>
<dbReference type="GeneID" id="78896324"/>
<protein>
    <submittedName>
        <fullName evidence="1">Uncharacterized protein</fullName>
    </submittedName>
</protein>
<proteinExistence type="predicted"/>
<dbReference type="RefSeq" id="WP_099648001.1">
    <property type="nucleotide sequence ID" value="NZ_CAJGAB010000003.1"/>
</dbReference>
<reference evidence="1 2" key="1">
    <citation type="submission" date="2017-10" db="EMBL/GenBank/DDBJ databases">
        <title>Complete genome sequence of Paracoccus yeei TT13 isolated from human skin.</title>
        <authorList>
            <person name="Lee K."/>
            <person name="Lim J.Y."/>
            <person name="Hwang I."/>
        </authorList>
    </citation>
    <scope>NUCLEOTIDE SEQUENCE [LARGE SCALE GENOMIC DNA]</scope>
    <source>
        <strain evidence="1 2">TT13</strain>
    </source>
</reference>
<dbReference type="Proteomes" id="UP000229314">
    <property type="component" value="Chromosome"/>
</dbReference>